<dbReference type="KEGG" id="vha:VIBHAR_05287"/>
<name>A7N7F6_VIBC1</name>
<dbReference type="PANTHER" id="PTHR43130">
    <property type="entry name" value="ARAC-FAMILY TRANSCRIPTIONAL REGULATOR"/>
    <property type="match status" value="1"/>
</dbReference>
<dbReference type="SMART" id="SM00342">
    <property type="entry name" value="HTH_ARAC"/>
    <property type="match status" value="1"/>
</dbReference>
<sequence length="320" mass="35464">MSKMAIIRLKMTGSMQEFNIAIVDYPGSSKASIYGLLELFETANRAAIEVGVGKRFCTEMINGESTYTHKDYSVVLLPPSGEEQYYLAPNQQLMAWLSGQHSAGAIVASACAGAFILAHAGLLNNKTCTTHWALAGLFREQFPHVAMKQESILINEGSVITAGGMMSWLDLGLELVSQLSTPTVMRLLGKMLVVDTGAREQRFYQQFMPNLQHGDSAVLNVQHYMADHFSQVISNQSLSEISCLTERTLQRRFQKATGLNLNQYLQHLRVQKACDLLESSNLAFEVIAYQVGYQDASAFRKVFIKTMGLAPKAFRARFSA</sequence>
<dbReference type="SUPFAM" id="SSF46689">
    <property type="entry name" value="Homeodomain-like"/>
    <property type="match status" value="2"/>
</dbReference>
<dbReference type="Proteomes" id="UP000008152">
    <property type="component" value="Chromosome II"/>
</dbReference>
<evidence type="ECO:0000259" key="4">
    <source>
        <dbReference type="PROSITE" id="PS01124"/>
    </source>
</evidence>
<organism evidence="5 6">
    <name type="scientific">Vibrio campbellii (strain ATCC BAA-1116)</name>
    <dbReference type="NCBI Taxonomy" id="2902295"/>
    <lineage>
        <taxon>Bacteria</taxon>
        <taxon>Pseudomonadati</taxon>
        <taxon>Pseudomonadota</taxon>
        <taxon>Gammaproteobacteria</taxon>
        <taxon>Vibrionales</taxon>
        <taxon>Vibrionaceae</taxon>
        <taxon>Vibrio</taxon>
    </lineage>
</organism>
<dbReference type="InterPro" id="IPR009057">
    <property type="entry name" value="Homeodomain-like_sf"/>
</dbReference>
<protein>
    <recommendedName>
        <fullName evidence="4">HTH araC/xylS-type domain-containing protein</fullName>
    </recommendedName>
</protein>
<dbReference type="Gene3D" id="1.10.10.60">
    <property type="entry name" value="Homeodomain-like"/>
    <property type="match status" value="2"/>
</dbReference>
<dbReference type="PROSITE" id="PS00041">
    <property type="entry name" value="HTH_ARAC_FAMILY_1"/>
    <property type="match status" value="1"/>
</dbReference>
<dbReference type="AlphaFoldDB" id="A7N7F6"/>
<dbReference type="InterPro" id="IPR029062">
    <property type="entry name" value="Class_I_gatase-like"/>
</dbReference>
<dbReference type="Pfam" id="PF12833">
    <property type="entry name" value="HTH_18"/>
    <property type="match status" value="1"/>
</dbReference>
<dbReference type="PROSITE" id="PS01124">
    <property type="entry name" value="HTH_ARAC_FAMILY_2"/>
    <property type="match status" value="1"/>
</dbReference>
<evidence type="ECO:0000256" key="1">
    <source>
        <dbReference type="ARBA" id="ARBA00023015"/>
    </source>
</evidence>
<proteinExistence type="predicted"/>
<accession>A7N7F6</accession>
<dbReference type="Gene3D" id="3.40.50.880">
    <property type="match status" value="1"/>
</dbReference>
<dbReference type="Pfam" id="PF01965">
    <property type="entry name" value="DJ-1_PfpI"/>
    <property type="match status" value="1"/>
</dbReference>
<dbReference type="InterPro" id="IPR002818">
    <property type="entry name" value="DJ-1/PfpI"/>
</dbReference>
<keyword evidence="3" id="KW-0804">Transcription</keyword>
<evidence type="ECO:0000313" key="5">
    <source>
        <dbReference type="EMBL" id="ABU73193.1"/>
    </source>
</evidence>
<evidence type="ECO:0000313" key="6">
    <source>
        <dbReference type="Proteomes" id="UP000008152"/>
    </source>
</evidence>
<reference evidence="5 6" key="1">
    <citation type="submission" date="2007-08" db="EMBL/GenBank/DDBJ databases">
        <authorList>
            <consortium name="The Vibrio harveyi Genome Sequencing Project"/>
            <person name="Bassler B."/>
            <person name="Clifton S.W."/>
            <person name="Fulton L."/>
            <person name="Delehaunty K."/>
            <person name="Fronick C."/>
            <person name="Harrison M."/>
            <person name="Markivic C."/>
            <person name="Fulton R."/>
            <person name="Tin-Wollam A.-M."/>
            <person name="Shah N."/>
            <person name="Pepin K."/>
            <person name="Nash W."/>
            <person name="Thiruvilangam P."/>
            <person name="Bhonagiri V."/>
            <person name="Waters C."/>
            <person name="Tu K.C."/>
            <person name="Irgon J."/>
            <person name="Wilson R.K."/>
        </authorList>
    </citation>
    <scope>NUCLEOTIDE SEQUENCE [LARGE SCALE GENOMIC DNA]</scope>
    <source>
        <strain evidence="6">ATCC BAA-1116 / BB120</strain>
    </source>
</reference>
<dbReference type="PATRIC" id="fig|338187.25.peg.4940"/>
<dbReference type="PANTHER" id="PTHR43130:SF3">
    <property type="entry name" value="HTH-TYPE TRANSCRIPTIONAL REGULATOR RV1931C"/>
    <property type="match status" value="1"/>
</dbReference>
<dbReference type="InterPro" id="IPR052158">
    <property type="entry name" value="INH-QAR"/>
</dbReference>
<evidence type="ECO:0000256" key="2">
    <source>
        <dbReference type="ARBA" id="ARBA00023125"/>
    </source>
</evidence>
<dbReference type="EMBL" id="CP000790">
    <property type="protein sequence ID" value="ABU73193.1"/>
    <property type="molecule type" value="Genomic_DNA"/>
</dbReference>
<dbReference type="SUPFAM" id="SSF52317">
    <property type="entry name" value="Class I glutamine amidotransferase-like"/>
    <property type="match status" value="1"/>
</dbReference>
<keyword evidence="2" id="KW-0238">DNA-binding</keyword>
<feature type="domain" description="HTH araC/xylS-type" evidence="4">
    <location>
        <begin position="219"/>
        <end position="317"/>
    </location>
</feature>
<evidence type="ECO:0000256" key="3">
    <source>
        <dbReference type="ARBA" id="ARBA00023163"/>
    </source>
</evidence>
<dbReference type="GO" id="GO:0043565">
    <property type="term" value="F:sequence-specific DNA binding"/>
    <property type="evidence" value="ECO:0007669"/>
    <property type="project" value="InterPro"/>
</dbReference>
<dbReference type="GO" id="GO:0003700">
    <property type="term" value="F:DNA-binding transcription factor activity"/>
    <property type="evidence" value="ECO:0007669"/>
    <property type="project" value="InterPro"/>
</dbReference>
<gene>
    <name evidence="5" type="ordered locus">VIBHAR_05287</name>
</gene>
<dbReference type="InterPro" id="IPR018062">
    <property type="entry name" value="HTH_AraC-typ_CS"/>
</dbReference>
<keyword evidence="1" id="KW-0805">Transcription regulation</keyword>
<dbReference type="InterPro" id="IPR018060">
    <property type="entry name" value="HTH_AraC"/>
</dbReference>